<dbReference type="Gene3D" id="3.30.950.10">
    <property type="entry name" value="Methyltransferase, Cobalt-precorrin-4 Transmethylase, Domain 2"/>
    <property type="match status" value="1"/>
</dbReference>
<evidence type="ECO:0000256" key="3">
    <source>
        <dbReference type="ARBA" id="ARBA00022603"/>
    </source>
</evidence>
<dbReference type="Proteomes" id="UP000886893">
    <property type="component" value="Unassembled WGS sequence"/>
</dbReference>
<comment type="catalytic activity">
    <reaction evidence="6">
        <text>cytidine(1402) in 16S rRNA + S-adenosyl-L-methionine = 2'-O-methylcytidine(1402) in 16S rRNA + S-adenosyl-L-homocysteine + H(+)</text>
        <dbReference type="Rhea" id="RHEA:42924"/>
        <dbReference type="Rhea" id="RHEA-COMP:10285"/>
        <dbReference type="Rhea" id="RHEA-COMP:10286"/>
        <dbReference type="ChEBI" id="CHEBI:15378"/>
        <dbReference type="ChEBI" id="CHEBI:57856"/>
        <dbReference type="ChEBI" id="CHEBI:59789"/>
        <dbReference type="ChEBI" id="CHEBI:74495"/>
        <dbReference type="ChEBI" id="CHEBI:82748"/>
        <dbReference type="EC" id="2.1.1.198"/>
    </reaction>
</comment>
<dbReference type="PIRSF" id="PIRSF005917">
    <property type="entry name" value="MTase_YraL"/>
    <property type="match status" value="1"/>
</dbReference>
<dbReference type="Pfam" id="PF00590">
    <property type="entry name" value="TP_methylase"/>
    <property type="match status" value="1"/>
</dbReference>
<dbReference type="InterPro" id="IPR000878">
    <property type="entry name" value="4pyrrol_Mease"/>
</dbReference>
<sequence length="285" mass="32592">MNRQQSFLSLQSCLYVIATPIGNLEELTYRIVDTLKKVDVAFCEDTRVSLKLFQHLKIKTPLYSAYENKELEAAQHIITFLEKGQNVALLSDAGYPGISDPGQKIIQQVKEKHFPIIVLNGPCALIQSVVASGFPFQHFYFYGFLDAKSAKRKKELLKLENIEDVLIFYLSPHKAKETLEDLLSILGNRQICLCRELTKKFEEYIWGTIQEVLSIVETLKGEMVLVVEGKEKQSKPITSDLFLRIDEKIKQGCTKNQAIKEIAKQYDVSKNELYQLYHTGGKDHE</sequence>
<evidence type="ECO:0000313" key="9">
    <source>
        <dbReference type="Proteomes" id="UP000886893"/>
    </source>
</evidence>
<reference evidence="8" key="1">
    <citation type="submission" date="2020-10" db="EMBL/GenBank/DDBJ databases">
        <authorList>
            <person name="Gilroy R."/>
        </authorList>
    </citation>
    <scope>NUCLEOTIDE SEQUENCE</scope>
    <source>
        <strain evidence="8">14508</strain>
    </source>
</reference>
<accession>A0A9D1K9M9</accession>
<proteinExistence type="inferred from homology"/>
<dbReference type="EC" id="2.1.1.198" evidence="6"/>
<comment type="similarity">
    <text evidence="6">Belongs to the methyltransferase superfamily. RsmI family.</text>
</comment>
<comment type="caution">
    <text evidence="8">The sequence shown here is derived from an EMBL/GenBank/DDBJ whole genome shotgun (WGS) entry which is preliminary data.</text>
</comment>
<dbReference type="InterPro" id="IPR008189">
    <property type="entry name" value="rRNA_ssu_MeTfrase_I"/>
</dbReference>
<dbReference type="HAMAP" id="MF_01877">
    <property type="entry name" value="16SrRNA_methyltr_I"/>
    <property type="match status" value="1"/>
</dbReference>
<dbReference type="PROSITE" id="PS01296">
    <property type="entry name" value="RSMI"/>
    <property type="match status" value="1"/>
</dbReference>
<gene>
    <name evidence="6 8" type="primary">rsmI</name>
    <name evidence="8" type="ORF">IAD04_01085</name>
</gene>
<keyword evidence="5 6" id="KW-0949">S-adenosyl-L-methionine</keyword>
<keyword evidence="4 6" id="KW-0808">Transferase</keyword>
<dbReference type="PANTHER" id="PTHR46111:SF1">
    <property type="entry name" value="RIBOSOMAL RNA SMALL SUBUNIT METHYLTRANSFERASE I"/>
    <property type="match status" value="1"/>
</dbReference>
<dbReference type="InterPro" id="IPR035996">
    <property type="entry name" value="4pyrrol_Methylase_sf"/>
</dbReference>
<feature type="domain" description="Tetrapyrrole methylase" evidence="7">
    <location>
        <begin position="14"/>
        <end position="212"/>
    </location>
</feature>
<organism evidence="8 9">
    <name type="scientific">Candidatus Caccosoma faecigallinarum</name>
    <dbReference type="NCBI Taxonomy" id="2840720"/>
    <lineage>
        <taxon>Bacteria</taxon>
        <taxon>Bacillati</taxon>
        <taxon>Bacillota</taxon>
        <taxon>Bacillota incertae sedis</taxon>
        <taxon>Candidatus Caccosoma</taxon>
    </lineage>
</organism>
<evidence type="ECO:0000313" key="8">
    <source>
        <dbReference type="EMBL" id="HIT16959.1"/>
    </source>
</evidence>
<evidence type="ECO:0000259" key="7">
    <source>
        <dbReference type="Pfam" id="PF00590"/>
    </source>
</evidence>
<dbReference type="InterPro" id="IPR014777">
    <property type="entry name" value="4pyrrole_Mease_sub1"/>
</dbReference>
<evidence type="ECO:0000256" key="1">
    <source>
        <dbReference type="ARBA" id="ARBA00022490"/>
    </source>
</evidence>
<keyword evidence="2 6" id="KW-0698">rRNA processing</keyword>
<dbReference type="InterPro" id="IPR018063">
    <property type="entry name" value="SAM_MeTrfase_RsmI_CS"/>
</dbReference>
<dbReference type="Gene3D" id="3.40.1010.10">
    <property type="entry name" value="Cobalt-precorrin-4 Transmethylase, Domain 1"/>
    <property type="match status" value="1"/>
</dbReference>
<dbReference type="FunFam" id="3.30.950.10:FF:000002">
    <property type="entry name" value="Ribosomal RNA small subunit methyltransferase I"/>
    <property type="match status" value="1"/>
</dbReference>
<dbReference type="EMBL" id="DVKI01000034">
    <property type="protein sequence ID" value="HIT16959.1"/>
    <property type="molecule type" value="Genomic_DNA"/>
</dbReference>
<dbReference type="CDD" id="cd11648">
    <property type="entry name" value="RsmI"/>
    <property type="match status" value="1"/>
</dbReference>
<dbReference type="NCBIfam" id="TIGR00096">
    <property type="entry name" value="16S rRNA (cytidine(1402)-2'-O)-methyltransferase"/>
    <property type="match status" value="1"/>
</dbReference>
<keyword evidence="3 6" id="KW-0489">Methyltransferase</keyword>
<name>A0A9D1K9M9_9FIRM</name>
<evidence type="ECO:0000256" key="2">
    <source>
        <dbReference type="ARBA" id="ARBA00022552"/>
    </source>
</evidence>
<protein>
    <recommendedName>
        <fullName evidence="6">Ribosomal RNA small subunit methyltransferase I</fullName>
        <ecNumber evidence="6">2.1.1.198</ecNumber>
    </recommendedName>
    <alternativeName>
        <fullName evidence="6">16S rRNA 2'-O-ribose C1402 methyltransferase</fullName>
    </alternativeName>
    <alternativeName>
        <fullName evidence="6">rRNA (cytidine-2'-O-)-methyltransferase RsmI</fullName>
    </alternativeName>
</protein>
<reference evidence="8" key="2">
    <citation type="journal article" date="2021" name="PeerJ">
        <title>Extensive microbial diversity within the chicken gut microbiome revealed by metagenomics and culture.</title>
        <authorList>
            <person name="Gilroy R."/>
            <person name="Ravi A."/>
            <person name="Getino M."/>
            <person name="Pursley I."/>
            <person name="Horton D.L."/>
            <person name="Alikhan N.F."/>
            <person name="Baker D."/>
            <person name="Gharbi K."/>
            <person name="Hall N."/>
            <person name="Watson M."/>
            <person name="Adriaenssens E.M."/>
            <person name="Foster-Nyarko E."/>
            <person name="Jarju S."/>
            <person name="Secka A."/>
            <person name="Antonio M."/>
            <person name="Oren A."/>
            <person name="Chaudhuri R.R."/>
            <person name="La Ragione R."/>
            <person name="Hildebrand F."/>
            <person name="Pallen M.J."/>
        </authorList>
    </citation>
    <scope>NUCLEOTIDE SEQUENCE</scope>
    <source>
        <strain evidence="8">14508</strain>
    </source>
</reference>
<dbReference type="SUPFAM" id="SSF53790">
    <property type="entry name" value="Tetrapyrrole methylase"/>
    <property type="match status" value="1"/>
</dbReference>
<evidence type="ECO:0000256" key="4">
    <source>
        <dbReference type="ARBA" id="ARBA00022679"/>
    </source>
</evidence>
<dbReference type="GO" id="GO:0070677">
    <property type="term" value="F:rRNA (cytosine-2'-O-)-methyltransferase activity"/>
    <property type="evidence" value="ECO:0007669"/>
    <property type="project" value="UniProtKB-UniRule"/>
</dbReference>
<dbReference type="GO" id="GO:0005737">
    <property type="term" value="C:cytoplasm"/>
    <property type="evidence" value="ECO:0007669"/>
    <property type="project" value="UniProtKB-SubCell"/>
</dbReference>
<comment type="function">
    <text evidence="6">Catalyzes the 2'-O-methylation of the ribose of cytidine 1402 (C1402) in 16S rRNA.</text>
</comment>
<evidence type="ECO:0000256" key="5">
    <source>
        <dbReference type="ARBA" id="ARBA00022691"/>
    </source>
</evidence>
<dbReference type="PANTHER" id="PTHR46111">
    <property type="entry name" value="RIBOSOMAL RNA SMALL SUBUNIT METHYLTRANSFERASE I"/>
    <property type="match status" value="1"/>
</dbReference>
<comment type="subcellular location">
    <subcellularLocation>
        <location evidence="6">Cytoplasm</location>
    </subcellularLocation>
</comment>
<dbReference type="AlphaFoldDB" id="A0A9D1K9M9"/>
<keyword evidence="1 6" id="KW-0963">Cytoplasm</keyword>
<dbReference type="InterPro" id="IPR014776">
    <property type="entry name" value="4pyrrole_Mease_sub2"/>
</dbReference>
<evidence type="ECO:0000256" key="6">
    <source>
        <dbReference type="HAMAP-Rule" id="MF_01877"/>
    </source>
</evidence>